<keyword evidence="9" id="KW-0325">Glycoprotein</keyword>
<keyword evidence="5" id="KW-0336">GPI-anchor</keyword>
<dbReference type="PANTHER" id="PTHR16675">
    <property type="entry name" value="MHC CLASS I-RELATED"/>
    <property type="match status" value="1"/>
</dbReference>
<evidence type="ECO:0000256" key="5">
    <source>
        <dbReference type="ARBA" id="ARBA00022622"/>
    </source>
</evidence>
<comment type="subcellular location">
    <subcellularLocation>
        <location evidence="2">Cell membrane</location>
        <topology evidence="2">Lipid-anchor</topology>
        <topology evidence="2">GPI-anchor</topology>
    </subcellularLocation>
</comment>
<dbReference type="Pfam" id="PF14586">
    <property type="entry name" value="MHC_I_2"/>
    <property type="match status" value="1"/>
</dbReference>
<dbReference type="InterPro" id="IPR029287">
    <property type="entry name" value="RAE-1"/>
</dbReference>
<feature type="chain" id="PRO_5045585860" evidence="12">
    <location>
        <begin position="30"/>
        <end position="254"/>
    </location>
</feature>
<organism evidence="14 15">
    <name type="scientific">Microtus ochrogaster</name>
    <name type="common">Prairie vole</name>
    <dbReference type="NCBI Taxonomy" id="79684"/>
    <lineage>
        <taxon>Eukaryota</taxon>
        <taxon>Metazoa</taxon>
        <taxon>Chordata</taxon>
        <taxon>Craniata</taxon>
        <taxon>Vertebrata</taxon>
        <taxon>Euteleostomi</taxon>
        <taxon>Mammalia</taxon>
        <taxon>Eutheria</taxon>
        <taxon>Euarchontoglires</taxon>
        <taxon>Glires</taxon>
        <taxon>Rodentia</taxon>
        <taxon>Myomorpha</taxon>
        <taxon>Muroidea</taxon>
        <taxon>Cricetidae</taxon>
        <taxon>Arvicolinae</taxon>
        <taxon>Microtus</taxon>
    </lineage>
</organism>
<dbReference type="SUPFAM" id="SSF54452">
    <property type="entry name" value="MHC antigen-recognition domain"/>
    <property type="match status" value="1"/>
</dbReference>
<keyword evidence="11" id="KW-0812">Transmembrane</keyword>
<feature type="domain" description="Retinoic acid early-inducible protein 1" evidence="13">
    <location>
        <begin position="32"/>
        <end position="204"/>
    </location>
</feature>
<evidence type="ECO:0000256" key="12">
    <source>
        <dbReference type="SAM" id="SignalP"/>
    </source>
</evidence>
<sequence length="254" mass="28504">MAKAAVTGRNLSLVLCLFLLLSCLGSSLWANTHSLRCDIIVKVRTTAGQPWCEGQCSLDGVPFLKYNNSKFTPLGNRGNAVNGTQVWTDITQRLDYLGQELRKMLANSIQEMTKTSGQPTLQATMLSQYEHGQSVGASWRFNISGKYSFLFNTMNMNWKLIDPEAGGIMNQWKDDTQFIKDLRTISTADCRHWLKELLKHPKEKPRSTSRVQDITQLPSAINTTQLQHEKVFIDMASVIAIILPLVVGILVKKC</sequence>
<dbReference type="RefSeq" id="XP_005370704.1">
    <property type="nucleotide sequence ID" value="XM_005370647.1"/>
</dbReference>
<keyword evidence="6 12" id="KW-0732">Signal</keyword>
<evidence type="ECO:0000256" key="9">
    <source>
        <dbReference type="ARBA" id="ARBA00023180"/>
    </source>
</evidence>
<evidence type="ECO:0000313" key="14">
    <source>
        <dbReference type="Proteomes" id="UP000694915"/>
    </source>
</evidence>
<keyword evidence="10" id="KW-0449">Lipoprotein</keyword>
<comment type="function">
    <text evidence="1">Acts as a ligand for KLRK1.</text>
</comment>
<dbReference type="InterPro" id="IPR050208">
    <property type="entry name" value="MHC_class-I_related"/>
</dbReference>
<evidence type="ECO:0000256" key="1">
    <source>
        <dbReference type="ARBA" id="ARBA00002305"/>
    </source>
</evidence>
<reference evidence="15" key="1">
    <citation type="submission" date="2025-08" db="UniProtKB">
        <authorList>
            <consortium name="RefSeq"/>
        </authorList>
    </citation>
    <scope>IDENTIFICATION</scope>
</reference>
<evidence type="ECO:0000256" key="6">
    <source>
        <dbReference type="ARBA" id="ARBA00022729"/>
    </source>
</evidence>
<dbReference type="InterPro" id="IPR011162">
    <property type="entry name" value="MHC_I/II-like_Ag-recog"/>
</dbReference>
<keyword evidence="7 11" id="KW-0472">Membrane</keyword>
<evidence type="ECO:0000256" key="2">
    <source>
        <dbReference type="ARBA" id="ARBA00004609"/>
    </source>
</evidence>
<feature type="signal peptide" evidence="12">
    <location>
        <begin position="1"/>
        <end position="29"/>
    </location>
</feature>
<name>A0ABM0LQF2_MICOH</name>
<dbReference type="Proteomes" id="UP000694915">
    <property type="component" value="Unplaced"/>
</dbReference>
<dbReference type="PROSITE" id="PS51257">
    <property type="entry name" value="PROKAR_LIPOPROTEIN"/>
    <property type="match status" value="1"/>
</dbReference>
<evidence type="ECO:0000256" key="8">
    <source>
        <dbReference type="ARBA" id="ARBA00023157"/>
    </source>
</evidence>
<evidence type="ECO:0000256" key="11">
    <source>
        <dbReference type="SAM" id="Phobius"/>
    </source>
</evidence>
<dbReference type="Gene3D" id="3.30.500.10">
    <property type="entry name" value="MHC class I-like antigen recognition-like"/>
    <property type="match status" value="1"/>
</dbReference>
<keyword evidence="4" id="KW-1003">Cell membrane</keyword>
<keyword evidence="11" id="KW-1133">Transmembrane helix</keyword>
<evidence type="ECO:0000256" key="3">
    <source>
        <dbReference type="ARBA" id="ARBA00008353"/>
    </source>
</evidence>
<keyword evidence="14" id="KW-1185">Reference proteome</keyword>
<evidence type="ECO:0000256" key="7">
    <source>
        <dbReference type="ARBA" id="ARBA00023136"/>
    </source>
</evidence>
<evidence type="ECO:0000256" key="10">
    <source>
        <dbReference type="ARBA" id="ARBA00023288"/>
    </source>
</evidence>
<protein>
    <submittedName>
        <fullName evidence="15">Retinoic acid early-inducible protein 1-alpha-like</fullName>
    </submittedName>
</protein>
<comment type="similarity">
    <text evidence="3">Belongs to the NKG2D ligand family.</text>
</comment>
<evidence type="ECO:0000256" key="4">
    <source>
        <dbReference type="ARBA" id="ARBA00022475"/>
    </source>
</evidence>
<gene>
    <name evidence="15" type="primary">LOC101988520</name>
</gene>
<keyword evidence="8" id="KW-1015">Disulfide bond</keyword>
<evidence type="ECO:0000259" key="13">
    <source>
        <dbReference type="Pfam" id="PF14586"/>
    </source>
</evidence>
<feature type="transmembrane region" description="Helical" evidence="11">
    <location>
        <begin position="231"/>
        <end position="251"/>
    </location>
</feature>
<dbReference type="PANTHER" id="PTHR16675:SF64">
    <property type="entry name" value="RETINOIC ACID EARLY TRANSCRIPT 1E"/>
    <property type="match status" value="1"/>
</dbReference>
<dbReference type="GeneID" id="101988520"/>
<accession>A0ABM0LQF2</accession>
<proteinExistence type="inferred from homology"/>
<dbReference type="InterPro" id="IPR037055">
    <property type="entry name" value="MHC_I-like_Ag-recog_sf"/>
</dbReference>
<evidence type="ECO:0000313" key="15">
    <source>
        <dbReference type="RefSeq" id="XP_005370704.1"/>
    </source>
</evidence>